<dbReference type="PRINTS" id="PR00463">
    <property type="entry name" value="EP450I"/>
</dbReference>
<evidence type="ECO:0000313" key="9">
    <source>
        <dbReference type="Proteomes" id="UP000728032"/>
    </source>
</evidence>
<dbReference type="GO" id="GO:0004497">
    <property type="term" value="F:monooxygenase activity"/>
    <property type="evidence" value="ECO:0007669"/>
    <property type="project" value="UniProtKB-KW"/>
</dbReference>
<reference evidence="8" key="1">
    <citation type="submission" date="2020-11" db="EMBL/GenBank/DDBJ databases">
        <authorList>
            <person name="Tran Van P."/>
        </authorList>
    </citation>
    <scope>NUCLEOTIDE SEQUENCE</scope>
</reference>
<dbReference type="OrthoDB" id="3945418at2759"/>
<evidence type="ECO:0000256" key="2">
    <source>
        <dbReference type="ARBA" id="ARBA00022617"/>
    </source>
</evidence>
<accession>A0A7R9MHK2</accession>
<gene>
    <name evidence="8" type="ORF">ONB1V03_LOCUS16516</name>
</gene>
<comment type="similarity">
    <text evidence="1">Belongs to the cytochrome P450 family.</text>
</comment>
<keyword evidence="7" id="KW-0472">Membrane</keyword>
<feature type="transmembrane region" description="Helical" evidence="7">
    <location>
        <begin position="198"/>
        <end position="218"/>
    </location>
</feature>
<keyword evidence="7" id="KW-1133">Transmembrane helix</keyword>
<dbReference type="InterPro" id="IPR002401">
    <property type="entry name" value="Cyt_P450_E_grp-I"/>
</dbReference>
<sequence>MAREGFGKWELTGRPPSQWGSILSNASHNGILFNEDRKSWQSLRQVAQTAVRKYSKSDKLATIVDSSVTEMMALLISREVGTTIFSEKFNTENVESKKFKYCSTDFLLDIGNSMYLYEFIPLLRPFMKNPLDLYETYFTEIKDYTRNIYKTHENTYDKDINRDFCDVLIAAKLKAICEDKQSAQYFTDENLSSVMIDLFIGGVETSMTTLLWMILLMIRNPNMQRKLRDEIHEKLNGNVPVISDKVNLDYVMAYISETLRYPIPANTYVIVDQGCILMDENNWKNADQFIPDRFLDDQGKYGTVKPAAFIPFSTGRRIYSVDK</sequence>
<organism evidence="8">
    <name type="scientific">Oppiella nova</name>
    <dbReference type="NCBI Taxonomy" id="334625"/>
    <lineage>
        <taxon>Eukaryota</taxon>
        <taxon>Metazoa</taxon>
        <taxon>Ecdysozoa</taxon>
        <taxon>Arthropoda</taxon>
        <taxon>Chelicerata</taxon>
        <taxon>Arachnida</taxon>
        <taxon>Acari</taxon>
        <taxon>Acariformes</taxon>
        <taxon>Sarcoptiformes</taxon>
        <taxon>Oribatida</taxon>
        <taxon>Brachypylina</taxon>
        <taxon>Oppioidea</taxon>
        <taxon>Oppiidae</taxon>
        <taxon>Oppiella</taxon>
    </lineage>
</organism>
<dbReference type="Proteomes" id="UP000728032">
    <property type="component" value="Unassembled WGS sequence"/>
</dbReference>
<evidence type="ECO:0000256" key="7">
    <source>
        <dbReference type="SAM" id="Phobius"/>
    </source>
</evidence>
<evidence type="ECO:0000256" key="6">
    <source>
        <dbReference type="ARBA" id="ARBA00023033"/>
    </source>
</evidence>
<keyword evidence="7" id="KW-0812">Transmembrane</keyword>
<name>A0A7R9MHK2_9ACAR</name>
<evidence type="ECO:0000256" key="4">
    <source>
        <dbReference type="ARBA" id="ARBA00023002"/>
    </source>
</evidence>
<dbReference type="SUPFAM" id="SSF48264">
    <property type="entry name" value="Cytochrome P450"/>
    <property type="match status" value="1"/>
</dbReference>
<dbReference type="PANTHER" id="PTHR24289:SF1">
    <property type="entry name" value="STEROID 17-ALPHA-HYDROXYLASE_17,20 LYASE"/>
    <property type="match status" value="1"/>
</dbReference>
<dbReference type="InterPro" id="IPR001128">
    <property type="entry name" value="Cyt_P450"/>
</dbReference>
<evidence type="ECO:0000313" key="8">
    <source>
        <dbReference type="EMBL" id="CAD7659945.1"/>
    </source>
</evidence>
<dbReference type="Pfam" id="PF00067">
    <property type="entry name" value="p450"/>
    <property type="match status" value="1"/>
</dbReference>
<keyword evidence="3" id="KW-0479">Metal-binding</keyword>
<dbReference type="GO" id="GO:0020037">
    <property type="term" value="F:heme binding"/>
    <property type="evidence" value="ECO:0007669"/>
    <property type="project" value="InterPro"/>
</dbReference>
<dbReference type="GO" id="GO:0005506">
    <property type="term" value="F:iron ion binding"/>
    <property type="evidence" value="ECO:0007669"/>
    <property type="project" value="InterPro"/>
</dbReference>
<keyword evidence="6" id="KW-0503">Monooxygenase</keyword>
<evidence type="ECO:0000256" key="5">
    <source>
        <dbReference type="ARBA" id="ARBA00023004"/>
    </source>
</evidence>
<keyword evidence="5" id="KW-0408">Iron</keyword>
<dbReference type="PRINTS" id="PR00385">
    <property type="entry name" value="P450"/>
</dbReference>
<dbReference type="GO" id="GO:0016705">
    <property type="term" value="F:oxidoreductase activity, acting on paired donors, with incorporation or reduction of molecular oxygen"/>
    <property type="evidence" value="ECO:0007669"/>
    <property type="project" value="InterPro"/>
</dbReference>
<keyword evidence="2" id="KW-0349">Heme</keyword>
<dbReference type="EMBL" id="CAJPVJ010018807">
    <property type="protein sequence ID" value="CAG2177083.1"/>
    <property type="molecule type" value="Genomic_DNA"/>
</dbReference>
<dbReference type="EMBL" id="OC933632">
    <property type="protein sequence ID" value="CAD7659945.1"/>
    <property type="molecule type" value="Genomic_DNA"/>
</dbReference>
<dbReference type="Gene3D" id="1.10.630.10">
    <property type="entry name" value="Cytochrome P450"/>
    <property type="match status" value="1"/>
</dbReference>
<protein>
    <recommendedName>
        <fullName evidence="10">Cytochrome P450</fullName>
    </recommendedName>
</protein>
<dbReference type="PANTHER" id="PTHR24289">
    <property type="entry name" value="STEROID 17-ALPHA-HYDROXYLASE/17,20 LYASE"/>
    <property type="match status" value="1"/>
</dbReference>
<evidence type="ECO:0000256" key="1">
    <source>
        <dbReference type="ARBA" id="ARBA00010617"/>
    </source>
</evidence>
<keyword evidence="9" id="KW-1185">Reference proteome</keyword>
<evidence type="ECO:0000256" key="3">
    <source>
        <dbReference type="ARBA" id="ARBA00022723"/>
    </source>
</evidence>
<keyword evidence="4" id="KW-0560">Oxidoreductase</keyword>
<evidence type="ECO:0008006" key="10">
    <source>
        <dbReference type="Google" id="ProtNLM"/>
    </source>
</evidence>
<proteinExistence type="inferred from homology"/>
<dbReference type="AlphaFoldDB" id="A0A7R9MHK2"/>
<dbReference type="InterPro" id="IPR036396">
    <property type="entry name" value="Cyt_P450_sf"/>
</dbReference>